<sequence>MSATDSSSPASRTVRFVVLSTVISLLVFTHAHADPIICRGSRPRCERRPRLCLHMQAISS</sequence>
<dbReference type="Proteomes" id="UP000784294">
    <property type="component" value="Unassembled WGS sequence"/>
</dbReference>
<name>A0A3S5BLR6_9PLAT</name>
<comment type="caution">
    <text evidence="2">The sequence shown here is derived from an EMBL/GenBank/DDBJ whole genome shotgun (WGS) entry which is preliminary data.</text>
</comment>
<evidence type="ECO:0000313" key="3">
    <source>
        <dbReference type="Proteomes" id="UP000784294"/>
    </source>
</evidence>
<proteinExistence type="predicted"/>
<dbReference type="EMBL" id="CAAALY010103461">
    <property type="protein sequence ID" value="VEL29472.1"/>
    <property type="molecule type" value="Genomic_DNA"/>
</dbReference>
<feature type="signal peptide" evidence="1">
    <location>
        <begin position="1"/>
        <end position="33"/>
    </location>
</feature>
<reference evidence="2" key="1">
    <citation type="submission" date="2018-11" db="EMBL/GenBank/DDBJ databases">
        <authorList>
            <consortium name="Pathogen Informatics"/>
        </authorList>
    </citation>
    <scope>NUCLEOTIDE SEQUENCE</scope>
</reference>
<organism evidence="2 3">
    <name type="scientific">Protopolystoma xenopodis</name>
    <dbReference type="NCBI Taxonomy" id="117903"/>
    <lineage>
        <taxon>Eukaryota</taxon>
        <taxon>Metazoa</taxon>
        <taxon>Spiralia</taxon>
        <taxon>Lophotrochozoa</taxon>
        <taxon>Platyhelminthes</taxon>
        <taxon>Monogenea</taxon>
        <taxon>Polyopisthocotylea</taxon>
        <taxon>Polystomatidea</taxon>
        <taxon>Polystomatidae</taxon>
        <taxon>Protopolystoma</taxon>
    </lineage>
</organism>
<keyword evidence="3" id="KW-1185">Reference proteome</keyword>
<accession>A0A3S5BLR6</accession>
<keyword evidence="1" id="KW-0732">Signal</keyword>
<evidence type="ECO:0000313" key="2">
    <source>
        <dbReference type="EMBL" id="VEL29472.1"/>
    </source>
</evidence>
<feature type="chain" id="PRO_5018725839" evidence="1">
    <location>
        <begin position="34"/>
        <end position="60"/>
    </location>
</feature>
<gene>
    <name evidence="2" type="ORF">PXEA_LOCUS22912</name>
</gene>
<protein>
    <submittedName>
        <fullName evidence="2">Uncharacterized protein</fullName>
    </submittedName>
</protein>
<dbReference type="AlphaFoldDB" id="A0A3S5BLR6"/>
<evidence type="ECO:0000256" key="1">
    <source>
        <dbReference type="SAM" id="SignalP"/>
    </source>
</evidence>